<dbReference type="Proteomes" id="UP001162162">
    <property type="component" value="Unassembled WGS sequence"/>
</dbReference>
<protein>
    <submittedName>
        <fullName evidence="2">Uncharacterized protein</fullName>
    </submittedName>
</protein>
<gene>
    <name evidence="2" type="ORF">NQ318_004682</name>
</gene>
<accession>A0AAV8Y841</accession>
<evidence type="ECO:0000256" key="1">
    <source>
        <dbReference type="SAM" id="Phobius"/>
    </source>
</evidence>
<dbReference type="AlphaFoldDB" id="A0AAV8Y841"/>
<comment type="caution">
    <text evidence="2">The sequence shown here is derived from an EMBL/GenBank/DDBJ whole genome shotgun (WGS) entry which is preliminary data.</text>
</comment>
<keyword evidence="1" id="KW-0472">Membrane</keyword>
<proteinExistence type="predicted"/>
<dbReference type="EMBL" id="JAPWTK010000183">
    <property type="protein sequence ID" value="KAJ8946546.1"/>
    <property type="molecule type" value="Genomic_DNA"/>
</dbReference>
<keyword evidence="3" id="KW-1185">Reference proteome</keyword>
<keyword evidence="1" id="KW-0812">Transmembrane</keyword>
<evidence type="ECO:0000313" key="3">
    <source>
        <dbReference type="Proteomes" id="UP001162162"/>
    </source>
</evidence>
<keyword evidence="1" id="KW-1133">Transmembrane helix</keyword>
<sequence>MYITKILISPELRHELTVSVSEVVIVIFCYVRILRKKLITAFLRIISQDLCVSVEGLKKQLPVYKTESSVPTWMLNMYPYYKIYSDQQTQHPH</sequence>
<evidence type="ECO:0000313" key="2">
    <source>
        <dbReference type="EMBL" id="KAJ8946546.1"/>
    </source>
</evidence>
<feature type="transmembrane region" description="Helical" evidence="1">
    <location>
        <begin position="16"/>
        <end position="34"/>
    </location>
</feature>
<organism evidence="2 3">
    <name type="scientific">Aromia moschata</name>
    <dbReference type="NCBI Taxonomy" id="1265417"/>
    <lineage>
        <taxon>Eukaryota</taxon>
        <taxon>Metazoa</taxon>
        <taxon>Ecdysozoa</taxon>
        <taxon>Arthropoda</taxon>
        <taxon>Hexapoda</taxon>
        <taxon>Insecta</taxon>
        <taxon>Pterygota</taxon>
        <taxon>Neoptera</taxon>
        <taxon>Endopterygota</taxon>
        <taxon>Coleoptera</taxon>
        <taxon>Polyphaga</taxon>
        <taxon>Cucujiformia</taxon>
        <taxon>Chrysomeloidea</taxon>
        <taxon>Cerambycidae</taxon>
        <taxon>Cerambycinae</taxon>
        <taxon>Callichromatini</taxon>
        <taxon>Aromia</taxon>
    </lineage>
</organism>
<reference evidence="2" key="1">
    <citation type="journal article" date="2023" name="Insect Mol. Biol.">
        <title>Genome sequencing provides insights into the evolution of gene families encoding plant cell wall-degrading enzymes in longhorned beetles.</title>
        <authorList>
            <person name="Shin N.R."/>
            <person name="Okamura Y."/>
            <person name="Kirsch R."/>
            <person name="Pauchet Y."/>
        </authorList>
    </citation>
    <scope>NUCLEOTIDE SEQUENCE</scope>
    <source>
        <strain evidence="2">AMC_N1</strain>
    </source>
</reference>
<name>A0AAV8Y841_9CUCU</name>